<gene>
    <name evidence="1" type="ORF">EP47_05920</name>
</gene>
<evidence type="ECO:0000313" key="2">
    <source>
        <dbReference type="Proteomes" id="UP000054422"/>
    </source>
</evidence>
<keyword evidence="2" id="KW-1185">Reference proteome</keyword>
<organism evidence="1 2">
    <name type="scientific">Legionella norrlandica</name>
    <dbReference type="NCBI Taxonomy" id="1498499"/>
    <lineage>
        <taxon>Bacteria</taxon>
        <taxon>Pseudomonadati</taxon>
        <taxon>Pseudomonadota</taxon>
        <taxon>Gammaproteobacteria</taxon>
        <taxon>Legionellales</taxon>
        <taxon>Legionellaceae</taxon>
        <taxon>Legionella</taxon>
    </lineage>
</organism>
<evidence type="ECO:0000313" key="1">
    <source>
        <dbReference type="EMBL" id="KGP63758.1"/>
    </source>
</evidence>
<name>A0A0A2T8J5_9GAMM</name>
<reference evidence="1 2" key="1">
    <citation type="submission" date="2014-05" db="EMBL/GenBank/DDBJ databases">
        <authorList>
            <person name="Rizzardi K."/>
            <person name="Winiecka-Krusnell J."/>
            <person name="Ramliden M."/>
            <person name="Alm E."/>
            <person name="Andersson S."/>
            <person name="Byfors S."/>
        </authorList>
    </citation>
    <scope>NUCLEOTIDE SEQUENCE [LARGE SCALE GENOMIC DNA]</scope>
    <source>
        <strain evidence="1 2">LEGN</strain>
    </source>
</reference>
<accession>A0A0A2T8J5</accession>
<comment type="caution">
    <text evidence="1">The sequence shown here is derived from an EMBL/GenBank/DDBJ whole genome shotgun (WGS) entry which is preliminary data.</text>
</comment>
<dbReference type="RefSeq" id="WP_035887922.1">
    <property type="nucleotide sequence ID" value="NZ_JNCF01000010.1"/>
</dbReference>
<proteinExistence type="predicted"/>
<protein>
    <submittedName>
        <fullName evidence="1">Uncharacterized protein</fullName>
    </submittedName>
</protein>
<dbReference type="EMBL" id="JNCF01000010">
    <property type="protein sequence ID" value="KGP63758.1"/>
    <property type="molecule type" value="Genomic_DNA"/>
</dbReference>
<sequence length="114" mass="12880">MKKELNNLESLSQRLILNDLITAADKVKVIYATVQHFSKQYNSNQIGFEELQFCSQMISDTINQIDVDLQQLKHCENSQLNHLKVAIKNIPILIATGGASNMINKQSTGNLLFF</sequence>
<dbReference type="AlphaFoldDB" id="A0A0A2T8J5"/>
<dbReference type="Proteomes" id="UP000054422">
    <property type="component" value="Unassembled WGS sequence"/>
</dbReference>